<accession>A0A494Z794</accession>
<evidence type="ECO:0000313" key="1">
    <source>
        <dbReference type="EMBL" id="RKQ18470.1"/>
    </source>
</evidence>
<dbReference type="AlphaFoldDB" id="A0A494Z794"/>
<evidence type="ECO:0008006" key="3">
    <source>
        <dbReference type="Google" id="ProtNLM"/>
    </source>
</evidence>
<dbReference type="Proteomes" id="UP000272238">
    <property type="component" value="Unassembled WGS sequence"/>
</dbReference>
<protein>
    <recommendedName>
        <fullName evidence="3">CopG family transcriptional regulator</fullName>
    </recommendedName>
</protein>
<sequence length="130" mass="15758">MKELTFTSFEEYKDYIQKKMNQKAKNRGLEGEERVQFINQRINEALKLWEENNFQQSIEEDGFVLITVWRDEEGVRKIRRGRPKKPECEKLKHSIHVRLDEDTYNKLHQYCDSKQLDKSEVIRNLINQLN</sequence>
<gene>
    <name evidence="1" type="ORF">D8M03_05340</name>
</gene>
<reference evidence="1 2" key="1">
    <citation type="journal article" date="2016" name="Antonie Van Leeuwenhoek">
        <title>Lysinibacillus endophyticus sp. nov., an indole-3-acetic acid producing endophytic bacterium isolated from corn root (Zea mays cv. Xinken-5).</title>
        <authorList>
            <person name="Yu J."/>
            <person name="Guan X."/>
            <person name="Liu C."/>
            <person name="Xiang W."/>
            <person name="Yu Z."/>
            <person name="Liu X."/>
            <person name="Wang G."/>
        </authorList>
    </citation>
    <scope>NUCLEOTIDE SEQUENCE [LARGE SCALE GENOMIC DNA]</scope>
    <source>
        <strain evidence="1 2">DSM 100506</strain>
    </source>
</reference>
<dbReference type="EMBL" id="RBZN01000008">
    <property type="protein sequence ID" value="RKQ18470.1"/>
    <property type="molecule type" value="Genomic_DNA"/>
</dbReference>
<dbReference type="OrthoDB" id="2474279at2"/>
<name>A0A494Z794_9BACL</name>
<keyword evidence="2" id="KW-1185">Reference proteome</keyword>
<dbReference type="RefSeq" id="WP_121213741.1">
    <property type="nucleotide sequence ID" value="NZ_JAMYWW010000001.1"/>
</dbReference>
<organism evidence="1 2">
    <name type="scientific">Ureibacillus endophyticus</name>
    <dbReference type="NCBI Taxonomy" id="1978490"/>
    <lineage>
        <taxon>Bacteria</taxon>
        <taxon>Bacillati</taxon>
        <taxon>Bacillota</taxon>
        <taxon>Bacilli</taxon>
        <taxon>Bacillales</taxon>
        <taxon>Caryophanaceae</taxon>
        <taxon>Ureibacillus</taxon>
    </lineage>
</organism>
<evidence type="ECO:0000313" key="2">
    <source>
        <dbReference type="Proteomes" id="UP000272238"/>
    </source>
</evidence>
<proteinExistence type="predicted"/>
<comment type="caution">
    <text evidence="1">The sequence shown here is derived from an EMBL/GenBank/DDBJ whole genome shotgun (WGS) entry which is preliminary data.</text>
</comment>